<protein>
    <submittedName>
        <fullName evidence="1">Uncharacterized protein</fullName>
    </submittedName>
</protein>
<reference evidence="1 2" key="1">
    <citation type="submission" date="2016-07" db="EMBL/GenBank/DDBJ databases">
        <title>Draft Genome Sequence of Oceanisphaera psychrotolerans, isolated from coastal sediment samples.</title>
        <authorList>
            <person name="Zhuo S."/>
            <person name="Ruan Z."/>
        </authorList>
    </citation>
    <scope>NUCLEOTIDE SEQUENCE [LARGE SCALE GENOMIC DNA]</scope>
    <source>
        <strain evidence="1 2">LAM-WHM-ZC</strain>
    </source>
</reference>
<dbReference type="AlphaFoldDB" id="A0A1J4QBI4"/>
<evidence type="ECO:0000313" key="1">
    <source>
        <dbReference type="EMBL" id="OIN07122.1"/>
    </source>
</evidence>
<keyword evidence="2" id="KW-1185">Reference proteome</keyword>
<organism evidence="1 2">
    <name type="scientific">Oceanisphaera psychrotolerans</name>
    <dbReference type="NCBI Taxonomy" id="1414654"/>
    <lineage>
        <taxon>Bacteria</taxon>
        <taxon>Pseudomonadati</taxon>
        <taxon>Pseudomonadota</taxon>
        <taxon>Gammaproteobacteria</taxon>
        <taxon>Aeromonadales</taxon>
        <taxon>Aeromonadaceae</taxon>
        <taxon>Oceanisphaera</taxon>
    </lineage>
</organism>
<proteinExistence type="predicted"/>
<name>A0A1J4QBI4_9GAMM</name>
<evidence type="ECO:0000313" key="2">
    <source>
        <dbReference type="Proteomes" id="UP000243073"/>
    </source>
</evidence>
<gene>
    <name evidence="1" type="ORF">BFR47_16810</name>
</gene>
<dbReference type="Proteomes" id="UP000243073">
    <property type="component" value="Unassembled WGS sequence"/>
</dbReference>
<dbReference type="EMBL" id="MDKE01000039">
    <property type="protein sequence ID" value="OIN07122.1"/>
    <property type="molecule type" value="Genomic_DNA"/>
</dbReference>
<sequence>MCIKYGDKDVVLDVLRENFLLKRPSKANVQICRMPWRRIYTTNYDNSVELACAENDIAIDAVSLIDKPHDYIPHRNTCVHLNGSIVNAVKDDLDYKIRLSDSSYMSADFFLDSKWRSVFRKDLEHCSAIVFVGYSLYDIAIQKILFDAPHLIEKTFFITHAKANFEETYKLSEFGGVSKIGTEGFGELLSNVALEIEEPLMPVSFTQRLISEEEELLDDFATRELLLYGQYSHGKVDKSILSNFDVPYMFKRECMDLVADTIKGGHHVLIHSDLGNGKSIFLEHMAAHLAQGGNCVWQLANFDGNLSKDLDLLSKEGEHIIVLDDVCNHEEFLDYFSAIRPQNIVLLMADRTVSSFVSLGHLTNNNIEVRVFSVDTLAEAEKAGVAEIIDDQNLWRDFTGLSLDRKLSLISGKYNDQLSSLLVGLLKSPDIKSRIQELVSEITENEKYKKTLLAIALCDIFNIHKDSNNIADVAGNEEVFTAKFRSIPAFNNLYSIASDNSVSCKSSILSLFIMNHFFSDTYVVESCLEIMKRIDGDEALHLDRLHRKLRTFHNVEKLIPQKQNSLNNYFVELKRHCTWLRYHPHYWVQYAMCRLSFGDTGTAQEHLDSAYKYASQRDGYHTENIDTQQARLYIMDALTLKASPKEAFSLFEKADLLLNSVVNDHHKFRQVLKYEEIYRVLYPNFSKGNRAKFEHACKSMIQAAEKVISEADPTQRMNFARSAHSLLSDIVSDIISQR</sequence>
<dbReference type="Pfam" id="PF13289">
    <property type="entry name" value="SIR2_2"/>
    <property type="match status" value="1"/>
</dbReference>
<comment type="caution">
    <text evidence="1">The sequence shown here is derived from an EMBL/GenBank/DDBJ whole genome shotgun (WGS) entry which is preliminary data.</text>
</comment>
<accession>A0A1J4QBI4</accession>